<dbReference type="SMART" id="SM00089">
    <property type="entry name" value="PKD"/>
    <property type="match status" value="2"/>
</dbReference>
<keyword evidence="5" id="KW-0812">Transmembrane</keyword>
<dbReference type="InterPro" id="IPR031777">
    <property type="entry name" value="Sortilin_C"/>
</dbReference>
<dbReference type="SMART" id="SM00060">
    <property type="entry name" value="FN3"/>
    <property type="match status" value="5"/>
</dbReference>
<dbReference type="PROSITE" id="PS51257">
    <property type="entry name" value="PROKAR_LIPOPROTEIN"/>
    <property type="match status" value="1"/>
</dbReference>
<keyword evidence="5" id="KW-0472">Membrane</keyword>
<evidence type="ECO:0000256" key="4">
    <source>
        <dbReference type="ARBA" id="ARBA00023180"/>
    </source>
</evidence>
<feature type="chain" id="PRO_5042135829" evidence="6">
    <location>
        <begin position="26"/>
        <end position="1563"/>
    </location>
</feature>
<dbReference type="PRINTS" id="PR00014">
    <property type="entry name" value="FNTYPEIII"/>
</dbReference>
<feature type="domain" description="Fibronectin type-III" evidence="8">
    <location>
        <begin position="1098"/>
        <end position="1212"/>
    </location>
</feature>
<dbReference type="InterPro" id="IPR003961">
    <property type="entry name" value="FN3_dom"/>
</dbReference>
<dbReference type="InterPro" id="IPR035986">
    <property type="entry name" value="PKD_dom_sf"/>
</dbReference>
<dbReference type="InterPro" id="IPR013783">
    <property type="entry name" value="Ig-like_fold"/>
</dbReference>
<proteinExistence type="inferred from homology"/>
<comment type="similarity">
    <text evidence="2">Belongs to the VPS10-related sortilin family. SORCS subfamily.</text>
</comment>
<feature type="signal peptide" evidence="6">
    <location>
        <begin position="1"/>
        <end position="25"/>
    </location>
</feature>
<dbReference type="SUPFAM" id="SSF110296">
    <property type="entry name" value="Oligoxyloglucan reducing end-specific cellobiohydrolase"/>
    <property type="match status" value="1"/>
</dbReference>
<dbReference type="SUPFAM" id="SSF49299">
    <property type="entry name" value="PKD domain"/>
    <property type="match status" value="1"/>
</dbReference>
<dbReference type="Pfam" id="PF00041">
    <property type="entry name" value="fn3"/>
    <property type="match status" value="4"/>
</dbReference>
<keyword evidence="9" id="KW-0675">Receptor</keyword>
<dbReference type="EMBL" id="JARQWQ010000029">
    <property type="protein sequence ID" value="KAK2562380.1"/>
    <property type="molecule type" value="Genomic_DNA"/>
</dbReference>
<feature type="domain" description="Fibronectin type-III" evidence="8">
    <location>
        <begin position="1213"/>
        <end position="1317"/>
    </location>
</feature>
<dbReference type="PANTHER" id="PTHR12106:SF27">
    <property type="entry name" value="SORTILIN-RELATED RECEPTOR"/>
    <property type="match status" value="1"/>
</dbReference>
<evidence type="ECO:0000256" key="3">
    <source>
        <dbReference type="ARBA" id="ARBA00022737"/>
    </source>
</evidence>
<keyword evidence="4" id="KW-0325">Glycoprotein</keyword>
<dbReference type="PROSITE" id="PS50853">
    <property type="entry name" value="FN3"/>
    <property type="match status" value="4"/>
</dbReference>
<dbReference type="Pfam" id="PF15902">
    <property type="entry name" value="Sortilin-Vps10"/>
    <property type="match status" value="1"/>
</dbReference>
<comment type="caution">
    <text evidence="9">The sequence shown here is derived from an EMBL/GenBank/DDBJ whole genome shotgun (WGS) entry which is preliminary data.</text>
</comment>
<gene>
    <name evidence="9" type="ORF">P5673_014672</name>
</gene>
<dbReference type="InterPro" id="IPR006581">
    <property type="entry name" value="VPS10"/>
</dbReference>
<feature type="domain" description="Fibronectin type-III" evidence="8">
    <location>
        <begin position="789"/>
        <end position="881"/>
    </location>
</feature>
<dbReference type="PROSITE" id="PS50093">
    <property type="entry name" value="PKD"/>
    <property type="match status" value="1"/>
</dbReference>
<dbReference type="InterPro" id="IPR031778">
    <property type="entry name" value="Sortilin_N"/>
</dbReference>
<keyword evidence="6" id="KW-0732">Signal</keyword>
<evidence type="ECO:0000259" key="7">
    <source>
        <dbReference type="PROSITE" id="PS50093"/>
    </source>
</evidence>
<evidence type="ECO:0000259" key="8">
    <source>
        <dbReference type="PROSITE" id="PS50853"/>
    </source>
</evidence>
<dbReference type="Proteomes" id="UP001249851">
    <property type="component" value="Unassembled WGS sequence"/>
</dbReference>
<dbReference type="InterPro" id="IPR050310">
    <property type="entry name" value="VPS10-sortilin"/>
</dbReference>
<comment type="subcellular location">
    <subcellularLocation>
        <location evidence="1">Membrane</location>
        <topology evidence="1">Single-pass type I membrane protein</topology>
    </subcellularLocation>
</comment>
<dbReference type="SMART" id="SM00602">
    <property type="entry name" value="VPS10"/>
    <property type="match status" value="1"/>
</dbReference>
<dbReference type="InterPro" id="IPR036116">
    <property type="entry name" value="FN3_sf"/>
</dbReference>
<sequence>MSQKSFDSLSLQMFLLGCILSDVKNKKIHHTEDMVNFTEKSVVFVPSYITFHPSSAKFVMAYDSTTEKLYWSEDKGLSFKLLSGNTKSFHWGIEGIHSPETVFVEVFSGDPGTRSDNKTSVKMYKKGTSLTVVASNLDEFEIMKNYMFITQTISQDKNPIMKVAKIVKDGKINFKTAQFPVNEESRDFFVFLVENDFVFVVINHLRNLSNLYISDTEGVKYQLSLARVLYHNPFTDVSSPWLRTVVPYAFVDVDKVKGMRGIYVATQLTPGPVGKRHLLSLITYNRGATWQRIPSPTKDIRGGRIYCYPPSCSIHVNLLYGAVYRVSPSDRMMTSTAAPGLVVTLGVASTNLKIYPDLFMSLDGGFKWERVLRGKYVFTFGDHGGVVVAVPFRRYTRILRYTIDGGASWRSHIFSRTSILARDVVTQPGERLPIFVIYGLEGGRTGSWKAFHINMTTVLGSDYKFERKEAEHERCTLIKQKAVDLINPLVPENCSEGQYYMRSQGYRKIPGDTCVNGSEADYMPVSTPCPIEVLKGLDLSCGTKTKVHCIALHIGDTAYFNTSLQSGYIPNIDFGWSYGDEHNESGHGVDFASRSHMFHEPGTFVVTVVASNSRSILVQWLKVNVRETLRAERVNINFSPKNPEPNEPVTFSANLNYSYVSSIPAEPMIPVDCLTYLLEEVGNVQYSWAYGNQLITSMHPVATLVFKKAKNYTVHMSLDNRVSTIHKNLSVQVTLDLNVLNISSRALNPQSIEVKWEPPKMADNSITYKIGNFGASNYPEMIVIYVEHFVTGLQQAQKTVPGAQITFIDVDVENNGQQLARYGFFQGITCASSERSNTSCTVNNLTPATTYYFKVRAVSASGEFGPFSDIGIATTTNIPPGRPGYLRAFATSTSIIHVAWEAPQGNNVQKYQIRYWSQIDVADVKTINNDKRTERDITGLDQDTYYFFEVYAENAVGPGPTAGPVSALTKLSKPALPPRDIQKSTQNRTCLKLIWKAPYHSSVDNRTFPAKCNATCSSFEYAIKVVAAVGFTWLPAVCEKGYKVMVNGETLDVPSTYATICNLIPEKCYQGIVLAYSHSGNGPAADFNVSLQGMKATVPRSFHSLVLSPTEVKLSWGPAPNENSRISGYTIYQAMNTNHEPIIGSWLVCPSSYEYTQVSTKPEKTYSVSGDKTSFKVTKLRPFTKYQFQISSRNNLGSSPRSEALEVLTSQSSPGIVQYLNAELVEPKSACIMLTWSKPEQTNGPIKSYVLKFVKSAVGLYDKAPEPEIIEVPAAASSYLFKNLFGSTPYSFTVFARNDAGRGMQHIDPFTKKTEPAPKGAEHLQVQYSGQKVDGHGERDFEKAFVQAASSQAGISDLRIAAVELKDGRFVEFDLLPPLNSKGVAMHVAKAALNRGFSAKGNHISAGSLNRLYIHDGREKSPLSAAGPIVGAHTGSESRSSSIKTPLAIAIPLVLIDKPFAEEALSYEKELTSAHMLAYQMMLAMMFGLIFYFMKYRTLQKRFINVENCQDGDELDDMNAFYRGDMQGESPDVIFSDQTRKGRKIYKDSEKVPLEDHDELAMI</sequence>
<evidence type="ECO:0000313" key="9">
    <source>
        <dbReference type="EMBL" id="KAK2562380.1"/>
    </source>
</evidence>
<feature type="domain" description="Fibronectin type-III" evidence="8">
    <location>
        <begin position="882"/>
        <end position="972"/>
    </location>
</feature>
<keyword evidence="3" id="KW-0677">Repeat</keyword>
<name>A0AAD9QJD8_ACRCE</name>
<dbReference type="InterPro" id="IPR022409">
    <property type="entry name" value="PKD/Chitinase_dom"/>
</dbReference>
<dbReference type="PANTHER" id="PTHR12106">
    <property type="entry name" value="SORTILIN RELATED"/>
    <property type="match status" value="1"/>
</dbReference>
<dbReference type="CDD" id="cd00063">
    <property type="entry name" value="FN3"/>
    <property type="match status" value="4"/>
</dbReference>
<dbReference type="SUPFAM" id="SSF49265">
    <property type="entry name" value="Fibronectin type III"/>
    <property type="match status" value="3"/>
</dbReference>
<dbReference type="InterPro" id="IPR000601">
    <property type="entry name" value="PKD_dom"/>
</dbReference>
<evidence type="ECO:0000313" key="10">
    <source>
        <dbReference type="Proteomes" id="UP001249851"/>
    </source>
</evidence>
<protein>
    <submittedName>
        <fullName evidence="9">Sortilin-related receptor</fullName>
    </submittedName>
</protein>
<accession>A0AAD9QJD8</accession>
<evidence type="ECO:0000256" key="5">
    <source>
        <dbReference type="SAM" id="Phobius"/>
    </source>
</evidence>
<reference evidence="9" key="2">
    <citation type="journal article" date="2023" name="Science">
        <title>Genomic signatures of disease resistance in endangered staghorn corals.</title>
        <authorList>
            <person name="Vollmer S.V."/>
            <person name="Selwyn J.D."/>
            <person name="Despard B.A."/>
            <person name="Roesel C.L."/>
        </authorList>
    </citation>
    <scope>NUCLEOTIDE SEQUENCE</scope>
    <source>
        <strain evidence="9">K2</strain>
    </source>
</reference>
<dbReference type="GO" id="GO:0016020">
    <property type="term" value="C:membrane"/>
    <property type="evidence" value="ECO:0007669"/>
    <property type="project" value="UniProtKB-SubCell"/>
</dbReference>
<keyword evidence="10" id="KW-1185">Reference proteome</keyword>
<dbReference type="Gene3D" id="2.60.40.10">
    <property type="entry name" value="Immunoglobulins"/>
    <property type="match status" value="4"/>
</dbReference>
<evidence type="ECO:0000256" key="6">
    <source>
        <dbReference type="SAM" id="SignalP"/>
    </source>
</evidence>
<organism evidence="9 10">
    <name type="scientific">Acropora cervicornis</name>
    <name type="common">Staghorn coral</name>
    <dbReference type="NCBI Taxonomy" id="6130"/>
    <lineage>
        <taxon>Eukaryota</taxon>
        <taxon>Metazoa</taxon>
        <taxon>Cnidaria</taxon>
        <taxon>Anthozoa</taxon>
        <taxon>Hexacorallia</taxon>
        <taxon>Scleractinia</taxon>
        <taxon>Astrocoeniina</taxon>
        <taxon>Acroporidae</taxon>
        <taxon>Acropora</taxon>
    </lineage>
</organism>
<reference evidence="9" key="1">
    <citation type="journal article" date="2023" name="G3 (Bethesda)">
        <title>Whole genome assembly and annotation of the endangered Caribbean coral Acropora cervicornis.</title>
        <authorList>
            <person name="Selwyn J.D."/>
            <person name="Vollmer S.V."/>
        </authorList>
    </citation>
    <scope>NUCLEOTIDE SEQUENCE</scope>
    <source>
        <strain evidence="9">K2</strain>
    </source>
</reference>
<dbReference type="CDD" id="cd00146">
    <property type="entry name" value="PKD"/>
    <property type="match status" value="1"/>
</dbReference>
<keyword evidence="5" id="KW-1133">Transmembrane helix</keyword>
<evidence type="ECO:0000256" key="2">
    <source>
        <dbReference type="ARBA" id="ARBA00010818"/>
    </source>
</evidence>
<dbReference type="Gene3D" id="3.30.60.270">
    <property type="match status" value="1"/>
</dbReference>
<evidence type="ECO:0000256" key="1">
    <source>
        <dbReference type="ARBA" id="ARBA00004479"/>
    </source>
</evidence>
<dbReference type="Pfam" id="PF15901">
    <property type="entry name" value="Sortilin_C"/>
    <property type="match status" value="1"/>
</dbReference>
<feature type="domain" description="PKD" evidence="7">
    <location>
        <begin position="570"/>
        <end position="613"/>
    </location>
</feature>
<feature type="transmembrane region" description="Helical" evidence="5">
    <location>
        <begin position="1476"/>
        <end position="1494"/>
    </location>
</feature>